<evidence type="ECO:0000313" key="2">
    <source>
        <dbReference type="Proteomes" id="UP001500957"/>
    </source>
</evidence>
<dbReference type="EMBL" id="BAAAHE010000008">
    <property type="protein sequence ID" value="GAA0611021.1"/>
    <property type="molecule type" value="Genomic_DNA"/>
</dbReference>
<gene>
    <name evidence="1" type="ORF">GCM10009547_11320</name>
</gene>
<proteinExistence type="predicted"/>
<comment type="caution">
    <text evidence="1">The sequence shown here is derived from an EMBL/GenBank/DDBJ whole genome shotgun (WGS) entry which is preliminary data.</text>
</comment>
<evidence type="ECO:0000313" key="1">
    <source>
        <dbReference type="EMBL" id="GAA0611021.1"/>
    </source>
</evidence>
<keyword evidence="2" id="KW-1185">Reference proteome</keyword>
<accession>A0ABN1GGE8</accession>
<sequence>MVIMVDLNEENLAQAAEELGTSTNEETVNAALALVAGRRARIEAMFDDPFALGTGPDISDEYVMRGSRL</sequence>
<protein>
    <recommendedName>
        <fullName evidence="3">VapB protein of antitoxin of type II toxin-antitoxin system</fullName>
    </recommendedName>
</protein>
<dbReference type="Proteomes" id="UP001500957">
    <property type="component" value="Unassembled WGS sequence"/>
</dbReference>
<name>A0ABN1GGE8_9ACTN</name>
<organism evidence="1 2">
    <name type="scientific">Sporichthya brevicatena</name>
    <dbReference type="NCBI Taxonomy" id="171442"/>
    <lineage>
        <taxon>Bacteria</taxon>
        <taxon>Bacillati</taxon>
        <taxon>Actinomycetota</taxon>
        <taxon>Actinomycetes</taxon>
        <taxon>Sporichthyales</taxon>
        <taxon>Sporichthyaceae</taxon>
        <taxon>Sporichthya</taxon>
    </lineage>
</organism>
<evidence type="ECO:0008006" key="3">
    <source>
        <dbReference type="Google" id="ProtNLM"/>
    </source>
</evidence>
<dbReference type="RefSeq" id="WP_019874694.1">
    <property type="nucleotide sequence ID" value="NZ_BAAAHE010000008.1"/>
</dbReference>
<reference evidence="1 2" key="1">
    <citation type="journal article" date="2019" name="Int. J. Syst. Evol. Microbiol.">
        <title>The Global Catalogue of Microorganisms (GCM) 10K type strain sequencing project: providing services to taxonomists for standard genome sequencing and annotation.</title>
        <authorList>
            <consortium name="The Broad Institute Genomics Platform"/>
            <consortium name="The Broad Institute Genome Sequencing Center for Infectious Disease"/>
            <person name="Wu L."/>
            <person name="Ma J."/>
        </authorList>
    </citation>
    <scope>NUCLEOTIDE SEQUENCE [LARGE SCALE GENOMIC DNA]</scope>
    <source>
        <strain evidence="1 2">JCM 10671</strain>
    </source>
</reference>